<name>A0A0G4F1X7_VITBC</name>
<accession>A0A0G4F1X7</accession>
<dbReference type="AlphaFoldDB" id="A0A0G4F1X7"/>
<dbReference type="EMBL" id="CDMY01000360">
    <property type="protein sequence ID" value="CEM05534.1"/>
    <property type="molecule type" value="Genomic_DNA"/>
</dbReference>
<dbReference type="Proteomes" id="UP000041254">
    <property type="component" value="Unassembled WGS sequence"/>
</dbReference>
<protein>
    <recommendedName>
        <fullName evidence="3">BTB domain-containing protein</fullName>
    </recommendedName>
</protein>
<evidence type="ECO:0000313" key="2">
    <source>
        <dbReference type="Proteomes" id="UP000041254"/>
    </source>
</evidence>
<dbReference type="InParanoid" id="A0A0G4F1X7"/>
<keyword evidence="2" id="KW-1185">Reference proteome</keyword>
<proteinExistence type="predicted"/>
<organism evidence="1 2">
    <name type="scientific">Vitrella brassicaformis (strain CCMP3155)</name>
    <dbReference type="NCBI Taxonomy" id="1169540"/>
    <lineage>
        <taxon>Eukaryota</taxon>
        <taxon>Sar</taxon>
        <taxon>Alveolata</taxon>
        <taxon>Colpodellida</taxon>
        <taxon>Vitrellaceae</taxon>
        <taxon>Vitrella</taxon>
    </lineage>
</organism>
<evidence type="ECO:0000313" key="1">
    <source>
        <dbReference type="EMBL" id="CEM05534.1"/>
    </source>
</evidence>
<reference evidence="1 2" key="1">
    <citation type="submission" date="2014-11" db="EMBL/GenBank/DDBJ databases">
        <authorList>
            <person name="Zhu J."/>
            <person name="Qi W."/>
            <person name="Song R."/>
        </authorList>
    </citation>
    <scope>NUCLEOTIDE SEQUENCE [LARGE SCALE GENOMIC DNA]</scope>
</reference>
<dbReference type="PhylomeDB" id="A0A0G4F1X7"/>
<sequence>MAEEPSAAVDGLVRVVVGRDGSTEAFNEKNSLLRRHSSFFDAALRDRDDVAFTEGASDTLTLSTVHPETFRHFPVLASMGDLRDETLLRKHIAMLRDRDNALEVPGEHSDSKSDGSDGRKDGLLYLFEMCAFLSMDKHVEAILSVLLEHTDRLPVNTVAFLLRLKPDLLDSPLFPKAALARALKEKLKDMEADARREAMQSLPFAFVMDIMELFVSSSNELDQANSAMGKQAAELNKIRLKQGALRQAAQNNLCHTCSRQVMKYV</sequence>
<evidence type="ECO:0008006" key="3">
    <source>
        <dbReference type="Google" id="ProtNLM"/>
    </source>
</evidence>
<gene>
    <name evidence="1" type="ORF">Vbra_8708</name>
</gene>
<dbReference type="VEuPathDB" id="CryptoDB:Vbra_8708"/>